<dbReference type="Gene3D" id="3.40.50.970">
    <property type="match status" value="1"/>
</dbReference>
<dbReference type="GO" id="GO:0006086">
    <property type="term" value="P:pyruvate decarboxylation to acetyl-CoA"/>
    <property type="evidence" value="ECO:0007669"/>
    <property type="project" value="TreeGrafter"/>
</dbReference>
<accession>A0A0K8UAU9</accession>
<dbReference type="AlphaFoldDB" id="A0A0K8UAU9"/>
<evidence type="ECO:0000256" key="3">
    <source>
        <dbReference type="ARBA" id="ARBA00023002"/>
    </source>
</evidence>
<keyword evidence="4" id="KW-0786">Thiamine pyrophosphate</keyword>
<sequence>MLAAVARARVRQSFKIWSYDLRLFRWFYKEYEEQRESPHHNYASEATIAIPDTFKCIRLETFPSKTITTNKEQAERMYKQMTTIRRLETVANAMYKAKLVRGFCHLYSGQEAVCVGIHAAMRPSDHLITAYRCHGWCYLMGLKPVEILAELAGRESGCQRGKGGSMHMYNKRFYGGNGIVGAQVPLGAGIGLH</sequence>
<reference evidence="6" key="1">
    <citation type="submission" date="2015-06" db="EMBL/GenBank/DDBJ databases">
        <authorList>
            <person name="Hoefler B.C."/>
            <person name="Straight P.D."/>
        </authorList>
    </citation>
    <scope>NUCLEOTIDE SEQUENCE</scope>
</reference>
<organism evidence="6">
    <name type="scientific">Bactrocera latifrons</name>
    <name type="common">Malaysian fruit fly</name>
    <name type="synonym">Chaetodacus latifrons</name>
    <dbReference type="NCBI Taxonomy" id="174628"/>
    <lineage>
        <taxon>Eukaryota</taxon>
        <taxon>Metazoa</taxon>
        <taxon>Ecdysozoa</taxon>
        <taxon>Arthropoda</taxon>
        <taxon>Hexapoda</taxon>
        <taxon>Insecta</taxon>
        <taxon>Pterygota</taxon>
        <taxon>Neoptera</taxon>
        <taxon>Endopterygota</taxon>
        <taxon>Diptera</taxon>
        <taxon>Brachycera</taxon>
        <taxon>Muscomorpha</taxon>
        <taxon>Tephritoidea</taxon>
        <taxon>Tephritidae</taxon>
        <taxon>Bactrocera</taxon>
        <taxon>Bactrocera</taxon>
    </lineage>
</organism>
<evidence type="ECO:0000313" key="6">
    <source>
        <dbReference type="EMBL" id="JAI23749.1"/>
    </source>
</evidence>
<feature type="domain" description="Dehydrogenase E1 component" evidence="5">
    <location>
        <begin position="80"/>
        <end position="192"/>
    </location>
</feature>
<dbReference type="Pfam" id="PF00676">
    <property type="entry name" value="E1_dh"/>
    <property type="match status" value="1"/>
</dbReference>
<proteinExistence type="predicted"/>
<evidence type="ECO:0000256" key="2">
    <source>
        <dbReference type="ARBA" id="ARBA00022946"/>
    </source>
</evidence>
<gene>
    <name evidence="6" type="primary">PDHA</name>
    <name evidence="6" type="ORF">c0_g1_i1</name>
</gene>
<evidence type="ECO:0000256" key="1">
    <source>
        <dbReference type="ARBA" id="ARBA00001964"/>
    </source>
</evidence>
<dbReference type="GO" id="GO:0004739">
    <property type="term" value="F:pyruvate dehydrogenase (acetyl-transferring) activity"/>
    <property type="evidence" value="ECO:0007669"/>
    <property type="project" value="TreeGrafter"/>
</dbReference>
<dbReference type="InterPro" id="IPR050642">
    <property type="entry name" value="PDH_E1_Alpha_Subunit"/>
</dbReference>
<dbReference type="InterPro" id="IPR029061">
    <property type="entry name" value="THDP-binding"/>
</dbReference>
<evidence type="ECO:0000259" key="5">
    <source>
        <dbReference type="Pfam" id="PF00676"/>
    </source>
</evidence>
<keyword evidence="3" id="KW-0560">Oxidoreductase</keyword>
<dbReference type="InterPro" id="IPR001017">
    <property type="entry name" value="DH_E1"/>
</dbReference>
<evidence type="ECO:0000256" key="4">
    <source>
        <dbReference type="ARBA" id="ARBA00023052"/>
    </source>
</evidence>
<dbReference type="EMBL" id="GDHF01028565">
    <property type="protein sequence ID" value="JAI23749.1"/>
    <property type="molecule type" value="Transcribed_RNA"/>
</dbReference>
<name>A0A0K8UAU9_BACLA</name>
<keyword evidence="2" id="KW-0809">Transit peptide</keyword>
<protein>
    <submittedName>
        <fullName evidence="6">Pyruvate dehydrogenase E1 component subunit alpha, mitochondrial</fullName>
    </submittedName>
</protein>
<dbReference type="PANTHER" id="PTHR11516:SF70">
    <property type="entry name" value="PYRUVATE DEHYDROGENASE E1 COMPONENT SUBUNIT ALPHA"/>
    <property type="match status" value="1"/>
</dbReference>
<comment type="cofactor">
    <cofactor evidence="1">
        <name>thiamine diphosphate</name>
        <dbReference type="ChEBI" id="CHEBI:58937"/>
    </cofactor>
</comment>
<keyword evidence="6" id="KW-0670">Pyruvate</keyword>
<dbReference type="PANTHER" id="PTHR11516">
    <property type="entry name" value="PYRUVATE DEHYDROGENASE E1 COMPONENT, ALPHA SUBUNIT BACTERIAL AND ORGANELLAR"/>
    <property type="match status" value="1"/>
</dbReference>
<dbReference type="SUPFAM" id="SSF52518">
    <property type="entry name" value="Thiamin diphosphate-binding fold (THDP-binding)"/>
    <property type="match status" value="1"/>
</dbReference>
<dbReference type="OrthoDB" id="10256198at2759"/>